<comment type="caution">
    <text evidence="3">The sequence shown here is derived from an EMBL/GenBank/DDBJ whole genome shotgun (WGS) entry which is preliminary data.</text>
</comment>
<sequence length="257" mass="28076">MASPPTVVALVDSIRIGRVRVHRWAGRDIASGAVKDEAPGPVEIGPTGPDGDEQADLRHHGGPDKAVLAYAGHHYRSWADRYGLDLPRGAFFENLTLAPPPGSDWPRGSTGPGVDTGGLPLVDENSVRLADIWQVGSATLQVTQPRRPCFKLARRWEAPDLVRHVQDTGWSGWYLRVLTPGTIRRGDQVRLVDSDARQPTVALVSRVMNTPTDLTGARELVGNATLPEKWRADLRKRLEGKPVDEDSEKARIFGPAD</sequence>
<evidence type="ECO:0000259" key="2">
    <source>
        <dbReference type="PROSITE" id="PS51340"/>
    </source>
</evidence>
<dbReference type="EMBL" id="BAGZ01000020">
    <property type="protein sequence ID" value="GAB79132.1"/>
    <property type="molecule type" value="Genomic_DNA"/>
</dbReference>
<dbReference type="eggNOG" id="COG2258">
    <property type="taxonomic scope" value="Bacteria"/>
</dbReference>
<feature type="region of interest" description="Disordered" evidence="1">
    <location>
        <begin position="32"/>
        <end position="61"/>
    </location>
</feature>
<reference evidence="3 4" key="1">
    <citation type="submission" date="2012-08" db="EMBL/GenBank/DDBJ databases">
        <title>Whole genome shotgun sequence of Austwickia chelonae NBRC 105200.</title>
        <authorList>
            <person name="Yoshida I."/>
            <person name="Hosoyama A."/>
            <person name="Tsuchikane K."/>
            <person name="Katsumata H."/>
            <person name="Ando Y."/>
            <person name="Ohji S."/>
            <person name="Hamada M."/>
            <person name="Tamura T."/>
            <person name="Yamazoe A."/>
            <person name="Yamazaki S."/>
            <person name="Fujita N."/>
        </authorList>
    </citation>
    <scope>NUCLEOTIDE SEQUENCE [LARGE SCALE GENOMIC DNA]</scope>
    <source>
        <strain evidence="3 4">NBRC 105200</strain>
    </source>
</reference>
<dbReference type="OrthoDB" id="9786134at2"/>
<evidence type="ECO:0000313" key="4">
    <source>
        <dbReference type="Proteomes" id="UP000008495"/>
    </source>
</evidence>
<organism evidence="3 4">
    <name type="scientific">Austwickia chelonae NBRC 105200</name>
    <dbReference type="NCBI Taxonomy" id="1184607"/>
    <lineage>
        <taxon>Bacteria</taxon>
        <taxon>Bacillati</taxon>
        <taxon>Actinomycetota</taxon>
        <taxon>Actinomycetes</taxon>
        <taxon>Micrococcales</taxon>
        <taxon>Dermatophilaceae</taxon>
        <taxon>Austwickia</taxon>
    </lineage>
</organism>
<evidence type="ECO:0000313" key="3">
    <source>
        <dbReference type="EMBL" id="GAB79132.1"/>
    </source>
</evidence>
<dbReference type="InterPro" id="IPR011037">
    <property type="entry name" value="Pyrv_Knase-like_insert_dom_sf"/>
</dbReference>
<dbReference type="PANTHER" id="PTHR30212:SF2">
    <property type="entry name" value="PROTEIN YIIM"/>
    <property type="match status" value="1"/>
</dbReference>
<dbReference type="STRING" id="100225.SAMN05421595_2992"/>
<dbReference type="RefSeq" id="WP_006503889.1">
    <property type="nucleotide sequence ID" value="NZ_BAGZ01000020.1"/>
</dbReference>
<dbReference type="Proteomes" id="UP000008495">
    <property type="component" value="Unassembled WGS sequence"/>
</dbReference>
<dbReference type="InterPro" id="IPR005302">
    <property type="entry name" value="MoCF_Sase_C"/>
</dbReference>
<dbReference type="AlphaFoldDB" id="K6WBC7"/>
<dbReference type="PANTHER" id="PTHR30212">
    <property type="entry name" value="PROTEIN YIIM"/>
    <property type="match status" value="1"/>
</dbReference>
<evidence type="ECO:0000256" key="1">
    <source>
        <dbReference type="SAM" id="MobiDB-lite"/>
    </source>
</evidence>
<dbReference type="GO" id="GO:0003824">
    <property type="term" value="F:catalytic activity"/>
    <property type="evidence" value="ECO:0007669"/>
    <property type="project" value="InterPro"/>
</dbReference>
<dbReference type="Pfam" id="PF03473">
    <property type="entry name" value="MOSC"/>
    <property type="match status" value="1"/>
</dbReference>
<gene>
    <name evidence="3" type="ORF">AUCHE_20_00030</name>
</gene>
<proteinExistence type="predicted"/>
<accession>K6WBC7</accession>
<dbReference type="PROSITE" id="PS51340">
    <property type="entry name" value="MOSC"/>
    <property type="match status" value="1"/>
</dbReference>
<dbReference type="GO" id="GO:0030170">
    <property type="term" value="F:pyridoxal phosphate binding"/>
    <property type="evidence" value="ECO:0007669"/>
    <property type="project" value="InterPro"/>
</dbReference>
<name>K6WBC7_9MICO</name>
<protein>
    <recommendedName>
        <fullName evidence="2">MOSC domain-containing protein</fullName>
    </recommendedName>
</protein>
<feature type="domain" description="MOSC" evidence="2">
    <location>
        <begin position="36"/>
        <end position="192"/>
    </location>
</feature>
<dbReference type="InterPro" id="IPR052353">
    <property type="entry name" value="Benzoxazolinone_Detox_Enz"/>
</dbReference>
<dbReference type="SUPFAM" id="SSF50800">
    <property type="entry name" value="PK beta-barrel domain-like"/>
    <property type="match status" value="1"/>
</dbReference>
<dbReference type="Gene3D" id="2.40.33.20">
    <property type="entry name" value="PK beta-barrel domain-like"/>
    <property type="match status" value="1"/>
</dbReference>
<dbReference type="GO" id="GO:0030151">
    <property type="term" value="F:molybdenum ion binding"/>
    <property type="evidence" value="ECO:0007669"/>
    <property type="project" value="InterPro"/>
</dbReference>
<keyword evidence="4" id="KW-1185">Reference proteome</keyword>